<dbReference type="Proteomes" id="UP000254519">
    <property type="component" value="Unassembled WGS sequence"/>
</dbReference>
<feature type="signal peptide" evidence="1">
    <location>
        <begin position="1"/>
        <end position="20"/>
    </location>
</feature>
<dbReference type="InterPro" id="IPR030395">
    <property type="entry name" value="GP_PDE_dom"/>
</dbReference>
<accession>A0A380BH37</accession>
<sequence>MGRKRTVALTVGAASIAAWAASKAMSKSIPRTEKKALNFDSPIVLANRGGLLEAPEHTNAAFSHSASYGVHGFAVDIRLTKDEQIVVFHDEYVNRTTNLEGKLADYSLSEIKEADAGYHFKDKNGEFPYRGKGETVLSLKELLEQFPHLFICINIQETPDTYEGSLIPSKLWYLIEELGAEDRLAVTSAFDEQVDRFNLYAQNRVAIGAGNREIKKAYTAFTSQFGHFYQPTTDLFCCPHKMGIFSIGRAGFINFLSKLNIPIYFTDVDEPDNITTLINAGAAGFITDQPTVMMKTIQNAVAE</sequence>
<dbReference type="PANTHER" id="PTHR46211">
    <property type="entry name" value="GLYCEROPHOSPHORYL DIESTER PHOSPHODIESTERASE"/>
    <property type="match status" value="1"/>
</dbReference>
<protein>
    <submittedName>
        <fullName evidence="3">Glycerophosphoryl diester phosphodiesterase</fullName>
        <ecNumber evidence="3">3.1.4.46</ecNumber>
    </submittedName>
</protein>
<dbReference type="OrthoDB" id="384721at2"/>
<proteinExistence type="predicted"/>
<feature type="chain" id="PRO_5039120395" evidence="1">
    <location>
        <begin position="21"/>
        <end position="303"/>
    </location>
</feature>
<keyword evidence="4" id="KW-1185">Reference proteome</keyword>
<keyword evidence="1" id="KW-0732">Signal</keyword>
<name>A0A380BH37_SPOPA</name>
<reference evidence="3 4" key="1">
    <citation type="submission" date="2018-06" db="EMBL/GenBank/DDBJ databases">
        <authorList>
            <consortium name="Pathogen Informatics"/>
            <person name="Doyle S."/>
        </authorList>
    </citation>
    <scope>NUCLEOTIDE SEQUENCE [LARGE SCALE GENOMIC DNA]</scope>
    <source>
        <strain evidence="4">ATCC 11859 / DSM 33 / NCIB 8841 / NCTC 4822</strain>
    </source>
</reference>
<dbReference type="GO" id="GO:0006629">
    <property type="term" value="P:lipid metabolic process"/>
    <property type="evidence" value="ECO:0007669"/>
    <property type="project" value="InterPro"/>
</dbReference>
<dbReference type="SUPFAM" id="SSF51695">
    <property type="entry name" value="PLC-like phosphodiesterases"/>
    <property type="match status" value="1"/>
</dbReference>
<evidence type="ECO:0000259" key="2">
    <source>
        <dbReference type="PROSITE" id="PS51704"/>
    </source>
</evidence>
<gene>
    <name evidence="3" type="primary">ugpQ_1</name>
    <name evidence="3" type="ORF">NCTC4822_00930</name>
</gene>
<evidence type="ECO:0000313" key="3">
    <source>
        <dbReference type="EMBL" id="SUJ00285.1"/>
    </source>
</evidence>
<dbReference type="PROSITE" id="PS51704">
    <property type="entry name" value="GP_PDE"/>
    <property type="match status" value="1"/>
</dbReference>
<dbReference type="GO" id="GO:0008889">
    <property type="term" value="F:glycerophosphodiester phosphodiesterase activity"/>
    <property type="evidence" value="ECO:0007669"/>
    <property type="project" value="UniProtKB-EC"/>
</dbReference>
<evidence type="ECO:0000256" key="1">
    <source>
        <dbReference type="SAM" id="SignalP"/>
    </source>
</evidence>
<dbReference type="EC" id="3.1.4.46" evidence="3"/>
<dbReference type="AlphaFoldDB" id="A0A380BH37"/>
<dbReference type="PANTHER" id="PTHR46211:SF1">
    <property type="entry name" value="GLYCEROPHOSPHODIESTER PHOSPHODIESTERASE, CYTOPLASMIC"/>
    <property type="match status" value="1"/>
</dbReference>
<dbReference type="RefSeq" id="WP_115360358.1">
    <property type="nucleotide sequence ID" value="NZ_CP038012.1"/>
</dbReference>
<evidence type="ECO:0000313" key="4">
    <source>
        <dbReference type="Proteomes" id="UP000254519"/>
    </source>
</evidence>
<dbReference type="Gene3D" id="3.20.20.190">
    <property type="entry name" value="Phosphatidylinositol (PI) phosphodiesterase"/>
    <property type="match status" value="1"/>
</dbReference>
<feature type="domain" description="GP-PDE" evidence="2">
    <location>
        <begin position="42"/>
        <end position="297"/>
    </location>
</feature>
<dbReference type="EMBL" id="UGYZ01000002">
    <property type="protein sequence ID" value="SUJ00285.1"/>
    <property type="molecule type" value="Genomic_DNA"/>
</dbReference>
<dbReference type="Pfam" id="PF03009">
    <property type="entry name" value="GDPD"/>
    <property type="match status" value="1"/>
</dbReference>
<dbReference type="InterPro" id="IPR017946">
    <property type="entry name" value="PLC-like_Pdiesterase_TIM-brl"/>
</dbReference>
<keyword evidence="3" id="KW-0378">Hydrolase</keyword>
<organism evidence="3 4">
    <name type="scientific">Sporosarcina pasteurii</name>
    <name type="common">Bacillus pasteurii</name>
    <dbReference type="NCBI Taxonomy" id="1474"/>
    <lineage>
        <taxon>Bacteria</taxon>
        <taxon>Bacillati</taxon>
        <taxon>Bacillota</taxon>
        <taxon>Bacilli</taxon>
        <taxon>Bacillales</taxon>
        <taxon>Caryophanaceae</taxon>
        <taxon>Sporosarcina</taxon>
    </lineage>
</organism>